<dbReference type="GO" id="GO:0016812">
    <property type="term" value="F:hydrolase activity, acting on carbon-nitrogen (but not peptide) bonds, in cyclic amides"/>
    <property type="evidence" value="ECO:0007669"/>
    <property type="project" value="TreeGrafter"/>
</dbReference>
<dbReference type="PANTHER" id="PTHR11647">
    <property type="entry name" value="HYDRANTOINASE/DIHYDROPYRIMIDINASE FAMILY MEMBER"/>
    <property type="match status" value="1"/>
</dbReference>
<dbReference type="InterPro" id="IPR011059">
    <property type="entry name" value="Metal-dep_hydrolase_composite"/>
</dbReference>
<evidence type="ECO:0000259" key="1">
    <source>
        <dbReference type="Pfam" id="PF07969"/>
    </source>
</evidence>
<accession>A0A2H0VG11</accession>
<dbReference type="GO" id="GO:0005829">
    <property type="term" value="C:cytosol"/>
    <property type="evidence" value="ECO:0007669"/>
    <property type="project" value="TreeGrafter"/>
</dbReference>
<dbReference type="EMBL" id="PFAJ01000035">
    <property type="protein sequence ID" value="PIR97230.1"/>
    <property type="molecule type" value="Genomic_DNA"/>
</dbReference>
<evidence type="ECO:0000313" key="2">
    <source>
        <dbReference type="EMBL" id="PIR97230.1"/>
    </source>
</evidence>
<dbReference type="AlphaFoldDB" id="A0A2H0VG11"/>
<dbReference type="SUPFAM" id="SSF51338">
    <property type="entry name" value="Composite domain of metallo-dependent hydrolases"/>
    <property type="match status" value="1"/>
</dbReference>
<dbReference type="InterPro" id="IPR050378">
    <property type="entry name" value="Metallo-dep_Hydrolases_sf"/>
</dbReference>
<reference evidence="3" key="1">
    <citation type="submission" date="2017-09" db="EMBL/GenBank/DDBJ databases">
        <title>Depth-based differentiation of microbial function through sediment-hosted aquifers and enrichment of novel symbionts in the deep terrestrial subsurface.</title>
        <authorList>
            <person name="Probst A.J."/>
            <person name="Ladd B."/>
            <person name="Jarett J.K."/>
            <person name="Geller-Mcgrath D.E."/>
            <person name="Sieber C.M.K."/>
            <person name="Emerson J.B."/>
            <person name="Anantharaman K."/>
            <person name="Thomas B.C."/>
            <person name="Malmstrom R."/>
            <person name="Stieglmeier M."/>
            <person name="Klingl A."/>
            <person name="Woyke T."/>
            <person name="Ryan C.M."/>
            <person name="Banfield J.F."/>
        </authorList>
    </citation>
    <scope>NUCLEOTIDE SEQUENCE [LARGE SCALE GENOMIC DNA]</scope>
</reference>
<comment type="caution">
    <text evidence="2">The sequence shown here is derived from an EMBL/GenBank/DDBJ whole genome shotgun (WGS) entry which is preliminary data.</text>
</comment>
<dbReference type="Proteomes" id="UP000230557">
    <property type="component" value="Unassembled WGS sequence"/>
</dbReference>
<dbReference type="SUPFAM" id="SSF51556">
    <property type="entry name" value="Metallo-dependent hydrolases"/>
    <property type="match status" value="1"/>
</dbReference>
<dbReference type="Gene3D" id="3.20.20.140">
    <property type="entry name" value="Metal-dependent hydrolases"/>
    <property type="match status" value="1"/>
</dbReference>
<feature type="domain" description="Amidohydrolase 3" evidence="1">
    <location>
        <begin position="437"/>
        <end position="505"/>
    </location>
</feature>
<dbReference type="InterPro" id="IPR013108">
    <property type="entry name" value="Amidohydro_3"/>
</dbReference>
<dbReference type="PANTHER" id="PTHR11647:SF1">
    <property type="entry name" value="COLLAPSIN RESPONSE MEDIATOR PROTEIN"/>
    <property type="match status" value="1"/>
</dbReference>
<dbReference type="Pfam" id="PF07969">
    <property type="entry name" value="Amidohydro_3"/>
    <property type="match status" value="2"/>
</dbReference>
<organism evidence="2 3">
    <name type="scientific">Candidatus Doudnabacteria bacterium CG10_big_fil_rev_8_21_14_0_10_41_10</name>
    <dbReference type="NCBI Taxonomy" id="1974551"/>
    <lineage>
        <taxon>Bacteria</taxon>
        <taxon>Candidatus Doudnaibacteriota</taxon>
    </lineage>
</organism>
<sequence length="525" mass="58133">MLDLLIKNGKVVDGTGKNKPQDLDVGVKNGEISELGNLKGARAKKVIDANGLLVSPGFIDAQNHSDAYWTLFDYPGQESMISQGITTIALGNCGASLAPLPSLESFKSIQKWHSPEGENINWTYFEEYLAELSKLKLGVNILSLAGHSTIRRGLLGDVVRKISDNELEVLERVLISAMKAGAFGLSYGLVYAHEYDSSTDEVVRLAKIATKFNRPISIHLRNEAKGILDSISEVINISGKARARTKISHLKIRDAKNWGLFEQVLKSLELAYRQGVDVRYDVYPYTTSWSILYTYLPKWVYQGGKVELNKKLQEPFQKNKIIEALREETQDFSKIIIATATSAPHLIGKSLVQIAGSQGVTVEEALVNVLESTESEVVVFDENIDKNHLEEFLKHPLGMISTNGAGFSVRNLFTKNLVHPRCFGAMPRFLSMSLKNKWLTPEKAVYKITGMPAEYLGLKDRGFLKKGKKADITVFDPKNIQDLATVDNPYQPSLGIEEVILNGEMAFENGVATAEKSGKVLKARS</sequence>
<dbReference type="InterPro" id="IPR032466">
    <property type="entry name" value="Metal_Hydrolase"/>
</dbReference>
<protein>
    <recommendedName>
        <fullName evidence="1">Amidohydrolase 3 domain-containing protein</fullName>
    </recommendedName>
</protein>
<evidence type="ECO:0000313" key="3">
    <source>
        <dbReference type="Proteomes" id="UP000230557"/>
    </source>
</evidence>
<dbReference type="Gene3D" id="3.30.1490.130">
    <property type="entry name" value="D-aminoacylase. Domain 3"/>
    <property type="match status" value="1"/>
</dbReference>
<gene>
    <name evidence="2" type="ORF">COT91_02550</name>
</gene>
<dbReference type="GO" id="GO:0016811">
    <property type="term" value="F:hydrolase activity, acting on carbon-nitrogen (but not peptide) bonds, in linear amides"/>
    <property type="evidence" value="ECO:0007669"/>
    <property type="project" value="InterPro"/>
</dbReference>
<name>A0A2H0VG11_9BACT</name>
<dbReference type="InterPro" id="IPR023100">
    <property type="entry name" value="D-aminoacylase_insert_dom_sf"/>
</dbReference>
<proteinExistence type="predicted"/>
<feature type="domain" description="Amidohydrolase 3" evidence="1">
    <location>
        <begin position="45"/>
        <end position="258"/>
    </location>
</feature>
<dbReference type="Gene3D" id="2.30.40.10">
    <property type="entry name" value="Urease, subunit C, domain 1"/>
    <property type="match status" value="1"/>
</dbReference>